<keyword evidence="3" id="KW-1185">Reference proteome</keyword>
<feature type="region of interest" description="Disordered" evidence="1">
    <location>
        <begin position="1"/>
        <end position="20"/>
    </location>
</feature>
<gene>
    <name evidence="2" type="ORF">SAMN05444359_14215</name>
</gene>
<evidence type="ECO:0000313" key="3">
    <source>
        <dbReference type="Proteomes" id="UP000199021"/>
    </source>
</evidence>
<dbReference type="InParanoid" id="A0A1H9P4C8"/>
<evidence type="ECO:0000256" key="1">
    <source>
        <dbReference type="SAM" id="MobiDB-lite"/>
    </source>
</evidence>
<proteinExistence type="predicted"/>
<accession>A0A1H9P4C8</accession>
<protein>
    <submittedName>
        <fullName evidence="2">Uncharacterized protein</fullName>
    </submittedName>
</protein>
<organism evidence="2 3">
    <name type="scientific">Neolewinella agarilytica</name>
    <dbReference type="NCBI Taxonomy" id="478744"/>
    <lineage>
        <taxon>Bacteria</taxon>
        <taxon>Pseudomonadati</taxon>
        <taxon>Bacteroidota</taxon>
        <taxon>Saprospiria</taxon>
        <taxon>Saprospirales</taxon>
        <taxon>Lewinellaceae</taxon>
        <taxon>Neolewinella</taxon>
    </lineage>
</organism>
<dbReference type="EMBL" id="FOFB01000042">
    <property type="protein sequence ID" value="SER42745.1"/>
    <property type="molecule type" value="Genomic_DNA"/>
</dbReference>
<dbReference type="Proteomes" id="UP000199021">
    <property type="component" value="Unassembled WGS sequence"/>
</dbReference>
<reference evidence="3" key="1">
    <citation type="submission" date="2016-10" db="EMBL/GenBank/DDBJ databases">
        <authorList>
            <person name="Varghese N."/>
            <person name="Submissions S."/>
        </authorList>
    </citation>
    <scope>NUCLEOTIDE SEQUENCE [LARGE SCALE GENOMIC DNA]</scope>
    <source>
        <strain evidence="3">DSM 24740</strain>
    </source>
</reference>
<sequence>MQRQLFESSLEESTPPSNSSKEIAALWWLKKRNWQKAHDLIDREPGPDCAWVHALLHRMEGDERNAEYWYARSGRQRGMSTIGQEIDDMLDYFLD</sequence>
<dbReference type="STRING" id="478744.SAMN05444359_14215"/>
<evidence type="ECO:0000313" key="2">
    <source>
        <dbReference type="EMBL" id="SER42745.1"/>
    </source>
</evidence>
<dbReference type="RefSeq" id="WP_090173402.1">
    <property type="nucleotide sequence ID" value="NZ_FOFB01000042.1"/>
</dbReference>
<name>A0A1H9P4C8_9BACT</name>
<dbReference type="AlphaFoldDB" id="A0A1H9P4C8"/>
<dbReference type="OrthoDB" id="370799at2"/>